<sequence length="119" mass="13614">MCTPLHYACSKDVALKLHENDGSALTKNSSNETPLETSRRRLSRVSINLSKESCEIIDALKWIEEEQKNRMTTAQLQLCSEEKLARLEALTLRKAAEKEEKAVLSKQQTLSDYVSYRNR</sequence>
<evidence type="ECO:0000256" key="1">
    <source>
        <dbReference type="SAM" id="MobiDB-lite"/>
    </source>
</evidence>
<dbReference type="EMBL" id="HBGY01021880">
    <property type="protein sequence ID" value="CAD9592200.1"/>
    <property type="molecule type" value="Transcribed_RNA"/>
</dbReference>
<gene>
    <name evidence="2" type="ORF">LDAN0321_LOCUS13795</name>
</gene>
<evidence type="ECO:0000313" key="2">
    <source>
        <dbReference type="EMBL" id="CAD9592200.1"/>
    </source>
</evidence>
<feature type="compositionally biased region" description="Polar residues" evidence="1">
    <location>
        <begin position="23"/>
        <end position="36"/>
    </location>
</feature>
<proteinExistence type="predicted"/>
<name>A0A7S2PED7_9STRA</name>
<protein>
    <submittedName>
        <fullName evidence="2">Uncharacterized protein</fullName>
    </submittedName>
</protein>
<feature type="region of interest" description="Disordered" evidence="1">
    <location>
        <begin position="20"/>
        <end position="40"/>
    </location>
</feature>
<dbReference type="AlphaFoldDB" id="A0A7S2PED7"/>
<organism evidence="2">
    <name type="scientific">Leptocylindrus danicus</name>
    <dbReference type="NCBI Taxonomy" id="163516"/>
    <lineage>
        <taxon>Eukaryota</taxon>
        <taxon>Sar</taxon>
        <taxon>Stramenopiles</taxon>
        <taxon>Ochrophyta</taxon>
        <taxon>Bacillariophyta</taxon>
        <taxon>Coscinodiscophyceae</taxon>
        <taxon>Chaetocerotophycidae</taxon>
        <taxon>Leptocylindrales</taxon>
        <taxon>Leptocylindraceae</taxon>
        <taxon>Leptocylindrus</taxon>
    </lineage>
</organism>
<reference evidence="2" key="1">
    <citation type="submission" date="2021-01" db="EMBL/GenBank/DDBJ databases">
        <authorList>
            <person name="Corre E."/>
            <person name="Pelletier E."/>
            <person name="Niang G."/>
            <person name="Scheremetjew M."/>
            <person name="Finn R."/>
            <person name="Kale V."/>
            <person name="Holt S."/>
            <person name="Cochrane G."/>
            <person name="Meng A."/>
            <person name="Brown T."/>
            <person name="Cohen L."/>
        </authorList>
    </citation>
    <scope>NUCLEOTIDE SEQUENCE</scope>
    <source>
        <strain evidence="2">B650</strain>
    </source>
</reference>
<accession>A0A7S2PED7</accession>